<gene>
    <name evidence="1" type="ORF">GCM10017557_10390</name>
</gene>
<evidence type="ECO:0000313" key="1">
    <source>
        <dbReference type="EMBL" id="BCL26180.1"/>
    </source>
</evidence>
<protein>
    <submittedName>
        <fullName evidence="1">Uncharacterized protein</fullName>
    </submittedName>
</protein>
<proteinExistence type="predicted"/>
<name>A0A7G1NWT6_9ACTN</name>
<dbReference type="KEGG" id="sgm:GCM10017557_10390"/>
<evidence type="ECO:0000313" key="2">
    <source>
        <dbReference type="Proteomes" id="UP000516444"/>
    </source>
</evidence>
<reference evidence="1 2" key="1">
    <citation type="journal article" date="2014" name="Int. J. Syst. Evol. Microbiol.">
        <title>Complete genome sequence of Corynebacterium casei LMG S-19264T (=DSM 44701T), isolated from a smear-ripened cheese.</title>
        <authorList>
            <consortium name="US DOE Joint Genome Institute (JGI-PGF)"/>
            <person name="Walter F."/>
            <person name="Albersmeier A."/>
            <person name="Kalinowski J."/>
            <person name="Ruckert C."/>
        </authorList>
    </citation>
    <scope>NUCLEOTIDE SEQUENCE [LARGE SCALE GENOMIC DNA]</scope>
    <source>
        <strain evidence="1 2">JCM 4677</strain>
    </source>
</reference>
<dbReference type="Proteomes" id="UP000516444">
    <property type="component" value="Chromosome"/>
</dbReference>
<dbReference type="AlphaFoldDB" id="A0A7G1NWT6"/>
<keyword evidence="2" id="KW-1185">Reference proteome</keyword>
<organism evidence="1 2">
    <name type="scientific">Streptomyces aurantiacus</name>
    <dbReference type="NCBI Taxonomy" id="47760"/>
    <lineage>
        <taxon>Bacteria</taxon>
        <taxon>Bacillati</taxon>
        <taxon>Actinomycetota</taxon>
        <taxon>Actinomycetes</taxon>
        <taxon>Kitasatosporales</taxon>
        <taxon>Streptomycetaceae</taxon>
        <taxon>Streptomyces</taxon>
        <taxon>Streptomyces aurantiacus group</taxon>
    </lineage>
</organism>
<dbReference type="EMBL" id="AP023440">
    <property type="protein sequence ID" value="BCL26180.1"/>
    <property type="molecule type" value="Genomic_DNA"/>
</dbReference>
<accession>A0A7G1NWT6</accession>
<sequence length="145" mass="16078">MKYHPEDIVPLDPMDYLLENESRFFRRGTYDPVELAGMIATEALTLGSARVLIQSDGEWLTVAADQDWLRNHEQAFSAITPFPQEGANSMLAEILAVAFSAGVATATREGVELIKGDDAVPTPVADRNTGRTVSFMRRREPRIVQ</sequence>